<dbReference type="KEGG" id="ahel:Q31a_12720"/>
<evidence type="ECO:0000313" key="5">
    <source>
        <dbReference type="Proteomes" id="UP000318017"/>
    </source>
</evidence>
<evidence type="ECO:0000256" key="2">
    <source>
        <dbReference type="SAM" id="MobiDB-lite"/>
    </source>
</evidence>
<accession>A0A518G367</accession>
<keyword evidence="3" id="KW-0472">Membrane</keyword>
<dbReference type="Proteomes" id="UP000318017">
    <property type="component" value="Chromosome"/>
</dbReference>
<organism evidence="4 5">
    <name type="scientific">Aureliella helgolandensis</name>
    <dbReference type="NCBI Taxonomy" id="2527968"/>
    <lineage>
        <taxon>Bacteria</taxon>
        <taxon>Pseudomonadati</taxon>
        <taxon>Planctomycetota</taxon>
        <taxon>Planctomycetia</taxon>
        <taxon>Pirellulales</taxon>
        <taxon>Pirellulaceae</taxon>
        <taxon>Aureliella</taxon>
    </lineage>
</organism>
<feature type="compositionally biased region" description="Low complexity" evidence="2">
    <location>
        <begin position="543"/>
        <end position="553"/>
    </location>
</feature>
<evidence type="ECO:0008006" key="6">
    <source>
        <dbReference type="Google" id="ProtNLM"/>
    </source>
</evidence>
<protein>
    <recommendedName>
        <fullName evidence="6">Competence protein A</fullName>
    </recommendedName>
</protein>
<dbReference type="AlphaFoldDB" id="A0A518G367"/>
<keyword evidence="5" id="KW-1185">Reference proteome</keyword>
<reference evidence="4 5" key="1">
    <citation type="submission" date="2019-02" db="EMBL/GenBank/DDBJ databases">
        <title>Deep-cultivation of Planctomycetes and their phenomic and genomic characterization uncovers novel biology.</title>
        <authorList>
            <person name="Wiegand S."/>
            <person name="Jogler M."/>
            <person name="Boedeker C."/>
            <person name="Pinto D."/>
            <person name="Vollmers J."/>
            <person name="Rivas-Marin E."/>
            <person name="Kohn T."/>
            <person name="Peeters S.H."/>
            <person name="Heuer A."/>
            <person name="Rast P."/>
            <person name="Oberbeckmann S."/>
            <person name="Bunk B."/>
            <person name="Jeske O."/>
            <person name="Meyerdierks A."/>
            <person name="Storesund J.E."/>
            <person name="Kallscheuer N."/>
            <person name="Luecker S."/>
            <person name="Lage O.M."/>
            <person name="Pohl T."/>
            <person name="Merkel B.J."/>
            <person name="Hornburger P."/>
            <person name="Mueller R.-W."/>
            <person name="Bruemmer F."/>
            <person name="Labrenz M."/>
            <person name="Spormann A.M."/>
            <person name="Op den Camp H."/>
            <person name="Overmann J."/>
            <person name="Amann R."/>
            <person name="Jetten M.S.M."/>
            <person name="Mascher T."/>
            <person name="Medema M.H."/>
            <person name="Devos D.P."/>
            <person name="Kaster A.-K."/>
            <person name="Ovreas L."/>
            <person name="Rohde M."/>
            <person name="Galperin M.Y."/>
            <person name="Jogler C."/>
        </authorList>
    </citation>
    <scope>NUCLEOTIDE SEQUENCE [LARGE SCALE GENOMIC DNA]</scope>
    <source>
        <strain evidence="4 5">Q31a</strain>
    </source>
</reference>
<dbReference type="Gene3D" id="3.30.1490.300">
    <property type="match status" value="1"/>
</dbReference>
<dbReference type="RefSeq" id="WP_145075382.1">
    <property type="nucleotide sequence ID" value="NZ_CP036298.1"/>
</dbReference>
<evidence type="ECO:0000313" key="4">
    <source>
        <dbReference type="EMBL" id="QDV22979.1"/>
    </source>
</evidence>
<keyword evidence="3" id="KW-0812">Transmembrane</keyword>
<feature type="compositionally biased region" description="Acidic residues" evidence="2">
    <location>
        <begin position="526"/>
        <end position="536"/>
    </location>
</feature>
<evidence type="ECO:0000256" key="3">
    <source>
        <dbReference type="SAM" id="Phobius"/>
    </source>
</evidence>
<feature type="coiled-coil region" evidence="1">
    <location>
        <begin position="358"/>
        <end position="392"/>
    </location>
</feature>
<keyword evidence="3" id="KW-1133">Transmembrane helix</keyword>
<sequence>MSKQIIIDWQRDGLIVATGSQRSGKIVLDKVNCQPIVDHDEQQGDSDPESELPQNTNAEMALHRAVAELGGIKGEAIVIASREIVELRTVTVPRVEASELPDIIRFQAQRQLSNMGDSWALDYILLPDEPGQEMLTVLAGVISPAHLAELDSVCTSAGLSLENVALRPIETARFALTSAGLPSSGRAMVVSVSETTADFMIVRDGRVVQVRGTKLPASSEQFASAINGEIRRSLMAASSQLGNEPLTQVVLIAAPELAATIEEIVADATGATVAVVDPASVLPVETENRHALAHLSGPRISAMAGAVVFSQADKQATFDFKNPKKRPPKEKKTVTYVLAASAAALLLIGGVFWWRSTNAALDEEIQFTRARNAEQKESVAKAELKVKELKQIENFLASSPNWLDEVTYIAKRLPPANKVKIANLQLNSSPPHIRIGTVYADRSETISELEAALLDEDHIVHGTSKMQISTPVDGYTWQVTETISLVNRGWTLDEAMTELGAANDTPPAEALPETPTEAAEATGQEEASDAVIDESEVAPPGPASQAAGADGDSNSQTPTPAKEASPTEESESKASPPTPAAPVSDPQKQAALKPIKKPAA</sequence>
<dbReference type="PANTHER" id="PTHR32432:SF3">
    <property type="entry name" value="ETHANOLAMINE UTILIZATION PROTEIN EUTJ"/>
    <property type="match status" value="1"/>
</dbReference>
<keyword evidence="1" id="KW-0175">Coiled coil</keyword>
<feature type="region of interest" description="Disordered" evidence="2">
    <location>
        <begin position="502"/>
        <end position="600"/>
    </location>
</feature>
<dbReference type="OrthoDB" id="273477at2"/>
<evidence type="ECO:0000256" key="1">
    <source>
        <dbReference type="SAM" id="Coils"/>
    </source>
</evidence>
<gene>
    <name evidence="4" type="ORF">Q31a_12720</name>
</gene>
<dbReference type="EMBL" id="CP036298">
    <property type="protein sequence ID" value="QDV22979.1"/>
    <property type="molecule type" value="Genomic_DNA"/>
</dbReference>
<feature type="transmembrane region" description="Helical" evidence="3">
    <location>
        <begin position="334"/>
        <end position="354"/>
    </location>
</feature>
<dbReference type="Gene3D" id="3.30.420.40">
    <property type="match status" value="2"/>
</dbReference>
<proteinExistence type="predicted"/>
<feature type="compositionally biased region" description="Low complexity" evidence="2">
    <location>
        <begin position="505"/>
        <end position="525"/>
    </location>
</feature>
<dbReference type="InterPro" id="IPR050696">
    <property type="entry name" value="FtsA/MreB"/>
</dbReference>
<dbReference type="PANTHER" id="PTHR32432">
    <property type="entry name" value="CELL DIVISION PROTEIN FTSA-RELATED"/>
    <property type="match status" value="1"/>
</dbReference>
<name>A0A518G367_9BACT</name>